<evidence type="ECO:0000256" key="7">
    <source>
        <dbReference type="ARBA" id="ARBA00047899"/>
    </source>
</evidence>
<keyword evidence="6" id="KW-0067">ATP-binding</keyword>
<dbReference type="InterPro" id="IPR008629">
    <property type="entry name" value="GUN4-like"/>
</dbReference>
<dbReference type="Gene3D" id="1.25.40.620">
    <property type="match status" value="1"/>
</dbReference>
<accession>A0A073CKW1</accession>
<name>A0A073CKW1_PLAA1</name>
<dbReference type="GO" id="GO:0106310">
    <property type="term" value="F:protein serine kinase activity"/>
    <property type="evidence" value="ECO:0007669"/>
    <property type="project" value="RHEA"/>
</dbReference>
<dbReference type="AlphaFoldDB" id="A0A073CKW1"/>
<keyword evidence="4" id="KW-0547">Nucleotide-binding</keyword>
<feature type="domain" description="Protein kinase" evidence="9">
    <location>
        <begin position="67"/>
        <end position="397"/>
    </location>
</feature>
<dbReference type="CDD" id="cd16383">
    <property type="entry name" value="GUN4"/>
    <property type="match status" value="1"/>
</dbReference>
<keyword evidence="2" id="KW-0723">Serine/threonine-protein kinase</keyword>
<sequence length="581" mass="66116">MLLLLRPLVRVRLSATTLTVVLLSTQQYIPSPAMSYCMTVGCSHPENLNSAEYCQGCGQFLLLQNRYLAIKPLSRGGFGRTFLAIDQQIPSHPHCVIKQFFVQYENPQDYQTAAKLFRQEAVRLDQLGKHPQIPQLLAHFEQNKQLFIIQEYIQGKTLFDELKQDGLFTEQKIWQVLKQILPILQFIHEQNIIHRDIKPANLMRRCSLPSSGENSLDTVVDLTQIPPTIPMRDQEQAQISAKLKSTIYPILSPENSDLQTSTDFNKNDIVLIDFGISKLLTGTALLHSGTIVGTPEFMAPEQMRGTVYPASDLYSLGLTCLYLITGISPGKLYDDHDEKWNWRSYLIPQQIISDRLETVLNKLIVIAINQRYKSAEEVLTAIQSSETPVNIAVKPVIPIKKTSAKVVQTPAKTPNLLERIKQNLGYQPLNDPLKSAVGVDYTQLQTLLAQKRWKQADQETWFVLCQALKKSKKTYLYAQDLANLPCEDLQTINHLWVKYSNSRFGFSIQNQIYQTVEGDYGKFCQQVGWLTYNPNNPDYGIEYKTSAPTGHLPTRNWIVSTGKWWKNLEILAEKLASCKIN</sequence>
<dbReference type="EMBL" id="CM002803">
    <property type="protein sequence ID" value="KEI68323.1"/>
    <property type="molecule type" value="Genomic_DNA"/>
</dbReference>
<evidence type="ECO:0000313" key="10">
    <source>
        <dbReference type="EMBL" id="KEI68323.1"/>
    </source>
</evidence>
<reference evidence="10 11" key="1">
    <citation type="journal article" date="2014" name="Appl. Environ. Microbiol.">
        <title>Elucidation of insertion elements encoded on plasmids and in vitro construction of shuttle vectors from the toxic cyanobacterium Planktothrix.</title>
        <authorList>
            <person name="Christiansen G."/>
            <person name="Goesmann A."/>
            <person name="Kurmayer R."/>
        </authorList>
    </citation>
    <scope>NUCLEOTIDE SEQUENCE [LARGE SCALE GENOMIC DNA]</scope>
    <source>
        <strain evidence="10 11">NIVA-CYA 126/8</strain>
    </source>
</reference>
<dbReference type="PANTHER" id="PTHR24363">
    <property type="entry name" value="SERINE/THREONINE PROTEIN KINASE"/>
    <property type="match status" value="1"/>
</dbReference>
<keyword evidence="5 10" id="KW-0418">Kinase</keyword>
<dbReference type="Pfam" id="PF05419">
    <property type="entry name" value="GUN4"/>
    <property type="match status" value="1"/>
</dbReference>
<evidence type="ECO:0000256" key="3">
    <source>
        <dbReference type="ARBA" id="ARBA00022679"/>
    </source>
</evidence>
<dbReference type="GO" id="GO:0005524">
    <property type="term" value="F:ATP binding"/>
    <property type="evidence" value="ECO:0007669"/>
    <property type="project" value="UniProtKB-KW"/>
</dbReference>
<dbReference type="Gene3D" id="3.30.200.20">
    <property type="entry name" value="Phosphorylase Kinase, domain 1"/>
    <property type="match status" value="1"/>
</dbReference>
<evidence type="ECO:0000259" key="9">
    <source>
        <dbReference type="PROSITE" id="PS50011"/>
    </source>
</evidence>
<keyword evidence="3 10" id="KW-0808">Transferase</keyword>
<dbReference type="SMART" id="SM00220">
    <property type="entry name" value="S_TKc"/>
    <property type="match status" value="1"/>
</dbReference>
<gene>
    <name evidence="10" type="ORF">A19Y_3565</name>
</gene>
<keyword evidence="11" id="KW-1185">Reference proteome</keyword>
<dbReference type="CDD" id="cd14014">
    <property type="entry name" value="STKc_PknB_like"/>
    <property type="match status" value="1"/>
</dbReference>
<dbReference type="HOGENOM" id="CLU_000288_135_5_3"/>
<dbReference type="STRING" id="388467.A19Y_3565"/>
<dbReference type="Proteomes" id="UP000027395">
    <property type="component" value="Chromosome"/>
</dbReference>
<dbReference type="NCBIfam" id="NF045510">
    <property type="entry name" value="4Cys_prefix_kin"/>
    <property type="match status" value="1"/>
</dbReference>
<comment type="catalytic activity">
    <reaction evidence="8">
        <text>L-seryl-[protein] + ATP = O-phospho-L-seryl-[protein] + ADP + H(+)</text>
        <dbReference type="Rhea" id="RHEA:17989"/>
        <dbReference type="Rhea" id="RHEA-COMP:9863"/>
        <dbReference type="Rhea" id="RHEA-COMP:11604"/>
        <dbReference type="ChEBI" id="CHEBI:15378"/>
        <dbReference type="ChEBI" id="CHEBI:29999"/>
        <dbReference type="ChEBI" id="CHEBI:30616"/>
        <dbReference type="ChEBI" id="CHEBI:83421"/>
        <dbReference type="ChEBI" id="CHEBI:456216"/>
        <dbReference type="EC" id="2.7.11.1"/>
    </reaction>
</comment>
<evidence type="ECO:0000256" key="1">
    <source>
        <dbReference type="ARBA" id="ARBA00012513"/>
    </source>
</evidence>
<dbReference type="SUPFAM" id="SSF56112">
    <property type="entry name" value="Protein kinase-like (PK-like)"/>
    <property type="match status" value="1"/>
</dbReference>
<dbReference type="EC" id="2.7.11.1" evidence="1"/>
<evidence type="ECO:0000256" key="2">
    <source>
        <dbReference type="ARBA" id="ARBA00022527"/>
    </source>
</evidence>
<evidence type="ECO:0000256" key="5">
    <source>
        <dbReference type="ARBA" id="ARBA00022777"/>
    </source>
</evidence>
<dbReference type="SUPFAM" id="SSF140869">
    <property type="entry name" value="GUN4-like"/>
    <property type="match status" value="1"/>
</dbReference>
<proteinExistence type="predicted"/>
<evidence type="ECO:0000313" key="11">
    <source>
        <dbReference type="Proteomes" id="UP000027395"/>
    </source>
</evidence>
<dbReference type="Gene3D" id="1.10.10.1770">
    <property type="entry name" value="Gun4-like"/>
    <property type="match status" value="1"/>
</dbReference>
<dbReference type="GO" id="GO:0004674">
    <property type="term" value="F:protein serine/threonine kinase activity"/>
    <property type="evidence" value="ECO:0007669"/>
    <property type="project" value="UniProtKB-KW"/>
</dbReference>
<dbReference type="InterPro" id="IPR037215">
    <property type="entry name" value="GUN4-like_sf"/>
</dbReference>
<evidence type="ECO:0000256" key="6">
    <source>
        <dbReference type="ARBA" id="ARBA00022840"/>
    </source>
</evidence>
<organism evidence="10 11">
    <name type="scientific">Planktothrix agardhii (strain NIVA-CYA 126/8)</name>
    <dbReference type="NCBI Taxonomy" id="388467"/>
    <lineage>
        <taxon>Bacteria</taxon>
        <taxon>Bacillati</taxon>
        <taxon>Cyanobacteriota</taxon>
        <taxon>Cyanophyceae</taxon>
        <taxon>Oscillatoriophycideae</taxon>
        <taxon>Oscillatoriales</taxon>
        <taxon>Microcoleaceae</taxon>
        <taxon>Planktothrix</taxon>
    </lineage>
</organism>
<dbReference type="InterPro" id="IPR000719">
    <property type="entry name" value="Prot_kinase_dom"/>
</dbReference>
<dbReference type="Gene3D" id="1.10.510.10">
    <property type="entry name" value="Transferase(Phosphotransferase) domain 1"/>
    <property type="match status" value="1"/>
</dbReference>
<dbReference type="Pfam" id="PF00069">
    <property type="entry name" value="Pkinase"/>
    <property type="match status" value="2"/>
</dbReference>
<protein>
    <recommendedName>
        <fullName evidence="1">non-specific serine/threonine protein kinase</fullName>
        <ecNumber evidence="1">2.7.11.1</ecNumber>
    </recommendedName>
</protein>
<dbReference type="InterPro" id="IPR011009">
    <property type="entry name" value="Kinase-like_dom_sf"/>
</dbReference>
<evidence type="ECO:0000256" key="4">
    <source>
        <dbReference type="ARBA" id="ARBA00022741"/>
    </source>
</evidence>
<dbReference type="PANTHER" id="PTHR24363:SF0">
    <property type="entry name" value="SERINE_THREONINE KINASE LIKE DOMAIN CONTAINING 1"/>
    <property type="match status" value="1"/>
</dbReference>
<dbReference type="eggNOG" id="COG0515">
    <property type="taxonomic scope" value="Bacteria"/>
</dbReference>
<dbReference type="PATRIC" id="fig|388467.6.peg.3511"/>
<comment type="catalytic activity">
    <reaction evidence="7">
        <text>L-threonyl-[protein] + ATP = O-phospho-L-threonyl-[protein] + ADP + H(+)</text>
        <dbReference type="Rhea" id="RHEA:46608"/>
        <dbReference type="Rhea" id="RHEA-COMP:11060"/>
        <dbReference type="Rhea" id="RHEA-COMP:11605"/>
        <dbReference type="ChEBI" id="CHEBI:15378"/>
        <dbReference type="ChEBI" id="CHEBI:30013"/>
        <dbReference type="ChEBI" id="CHEBI:30616"/>
        <dbReference type="ChEBI" id="CHEBI:61977"/>
        <dbReference type="ChEBI" id="CHEBI:456216"/>
        <dbReference type="EC" id="2.7.11.1"/>
    </reaction>
</comment>
<dbReference type="PROSITE" id="PS50011">
    <property type="entry name" value="PROTEIN_KINASE_DOM"/>
    <property type="match status" value="1"/>
</dbReference>
<evidence type="ECO:0000256" key="8">
    <source>
        <dbReference type="ARBA" id="ARBA00048679"/>
    </source>
</evidence>